<name>A0A7S3RBI0_DUNTE</name>
<reference evidence="2" key="1">
    <citation type="submission" date="2021-01" db="EMBL/GenBank/DDBJ databases">
        <authorList>
            <person name="Corre E."/>
            <person name="Pelletier E."/>
            <person name="Niang G."/>
            <person name="Scheremetjew M."/>
            <person name="Finn R."/>
            <person name="Kale V."/>
            <person name="Holt S."/>
            <person name="Cochrane G."/>
            <person name="Meng A."/>
            <person name="Brown T."/>
            <person name="Cohen L."/>
        </authorList>
    </citation>
    <scope>NUCLEOTIDE SEQUENCE</scope>
    <source>
        <strain evidence="2">CCMP1320</strain>
    </source>
</reference>
<feature type="region of interest" description="Disordered" evidence="1">
    <location>
        <begin position="154"/>
        <end position="211"/>
    </location>
</feature>
<feature type="region of interest" description="Disordered" evidence="1">
    <location>
        <begin position="51"/>
        <end position="109"/>
    </location>
</feature>
<gene>
    <name evidence="2" type="ORF">DTER00134_LOCUS22770</name>
</gene>
<dbReference type="AlphaFoldDB" id="A0A7S3RBI0"/>
<feature type="compositionally biased region" description="Low complexity" evidence="1">
    <location>
        <begin position="66"/>
        <end position="81"/>
    </location>
</feature>
<protein>
    <submittedName>
        <fullName evidence="2">Uncharacterized protein</fullName>
    </submittedName>
</protein>
<evidence type="ECO:0000313" key="2">
    <source>
        <dbReference type="EMBL" id="CAE0507693.1"/>
    </source>
</evidence>
<evidence type="ECO:0000256" key="1">
    <source>
        <dbReference type="SAM" id="MobiDB-lite"/>
    </source>
</evidence>
<feature type="compositionally biased region" description="Acidic residues" evidence="1">
    <location>
        <begin position="88"/>
        <end position="103"/>
    </location>
</feature>
<sequence>MAALLPLSFSGRVAQQHALAQPPAQPAAVVVHTPRGGRMALRYRRRERAANMVTRAQDPQNGDSHPQGAPQQPASPQQQVPEGFVQDIDLEGFEGLSPEEDEQVPGSYADAMNPNSKLGKAVKAACAELEELNNLELEILDQAQDVLKRLGVKGGGIEGLTRPPKSVDMQAGLEDSEVNQLPTSADTQAGSQGSEANQPPQSQGQNKEGPQ</sequence>
<organism evidence="2">
    <name type="scientific">Dunaliella tertiolecta</name>
    <name type="common">Green alga</name>
    <dbReference type="NCBI Taxonomy" id="3047"/>
    <lineage>
        <taxon>Eukaryota</taxon>
        <taxon>Viridiplantae</taxon>
        <taxon>Chlorophyta</taxon>
        <taxon>core chlorophytes</taxon>
        <taxon>Chlorophyceae</taxon>
        <taxon>CS clade</taxon>
        <taxon>Chlamydomonadales</taxon>
        <taxon>Dunaliellaceae</taxon>
        <taxon>Dunaliella</taxon>
    </lineage>
</organism>
<proteinExistence type="predicted"/>
<feature type="compositionally biased region" description="Polar residues" evidence="1">
    <location>
        <begin position="178"/>
        <end position="211"/>
    </location>
</feature>
<dbReference type="EMBL" id="HBIP01037749">
    <property type="protein sequence ID" value="CAE0507693.1"/>
    <property type="molecule type" value="Transcribed_RNA"/>
</dbReference>
<accession>A0A7S3RBI0</accession>